<sequence>MSIALVHPCPTGKRTDAFGWRAAIPGVVGPQLHTGQDWAAPAGTPVYAAHAGRVNKVWWDTMRDGSPAGGNMLQIGAANLSTRYAHLSSYAVRLGDEVRAGQVIGYVGRTGAATGDHLHFELLLPGGQFVNPVPYLTATPQKGPAMPYRLLNLKETLDGGRSTTDKVYFDAGPGAGIKHVQHPDHVKLLRRFITDKPGDCMYPAEIAIVNGYLR</sequence>
<dbReference type="AlphaFoldDB" id="A0A939LW73"/>
<feature type="domain" description="M23ase beta-sheet core" evidence="2">
    <location>
        <begin position="32"/>
        <end position="132"/>
    </location>
</feature>
<dbReference type="Pfam" id="PF01551">
    <property type="entry name" value="Peptidase_M23"/>
    <property type="match status" value="1"/>
</dbReference>
<proteinExistence type="predicted"/>
<dbReference type="InterPro" id="IPR050570">
    <property type="entry name" value="Cell_wall_metabolism_enzyme"/>
</dbReference>
<evidence type="ECO:0000259" key="2">
    <source>
        <dbReference type="Pfam" id="PF01551"/>
    </source>
</evidence>
<dbReference type="SUPFAM" id="SSF51261">
    <property type="entry name" value="Duplicated hybrid motif"/>
    <property type="match status" value="1"/>
</dbReference>
<dbReference type="GO" id="GO:0004222">
    <property type="term" value="F:metalloendopeptidase activity"/>
    <property type="evidence" value="ECO:0007669"/>
    <property type="project" value="TreeGrafter"/>
</dbReference>
<dbReference type="Proteomes" id="UP000664398">
    <property type="component" value="Unassembled WGS sequence"/>
</dbReference>
<evidence type="ECO:0000256" key="1">
    <source>
        <dbReference type="ARBA" id="ARBA00022729"/>
    </source>
</evidence>
<accession>A0A939LW73</accession>
<keyword evidence="4" id="KW-1185">Reference proteome</keyword>
<dbReference type="PANTHER" id="PTHR21666:SF289">
    <property type="entry name" value="L-ALA--D-GLU ENDOPEPTIDASE"/>
    <property type="match status" value="1"/>
</dbReference>
<dbReference type="PANTHER" id="PTHR21666">
    <property type="entry name" value="PEPTIDASE-RELATED"/>
    <property type="match status" value="1"/>
</dbReference>
<reference evidence="3" key="1">
    <citation type="submission" date="2021-03" db="EMBL/GenBank/DDBJ databases">
        <title>Leucobacter chromiisoli sp. nov., isolated from chromium-containing soil of chemical plant.</title>
        <authorList>
            <person name="Xu Z."/>
        </authorList>
    </citation>
    <scope>NUCLEOTIDE SEQUENCE</scope>
    <source>
        <strain evidence="3">A2</strain>
    </source>
</reference>
<evidence type="ECO:0000313" key="3">
    <source>
        <dbReference type="EMBL" id="MBO1805894.1"/>
    </source>
</evidence>
<name>A0A939LW73_9MICO</name>
<dbReference type="RefSeq" id="WP_208046366.1">
    <property type="nucleotide sequence ID" value="NZ_JAGDYL010000020.1"/>
</dbReference>
<dbReference type="Gene3D" id="2.70.70.10">
    <property type="entry name" value="Glucose Permease (Domain IIA)"/>
    <property type="match status" value="1"/>
</dbReference>
<protein>
    <submittedName>
        <fullName evidence="3">M23 family metallopeptidase</fullName>
    </submittedName>
</protein>
<dbReference type="EMBL" id="JAGDYL010000020">
    <property type="protein sequence ID" value="MBO1805894.1"/>
    <property type="molecule type" value="Genomic_DNA"/>
</dbReference>
<organism evidence="3 4">
    <name type="scientific">Leucobacter ruminantium</name>
    <dbReference type="NCBI Taxonomy" id="1289170"/>
    <lineage>
        <taxon>Bacteria</taxon>
        <taxon>Bacillati</taxon>
        <taxon>Actinomycetota</taxon>
        <taxon>Actinomycetes</taxon>
        <taxon>Micrococcales</taxon>
        <taxon>Microbacteriaceae</taxon>
        <taxon>Leucobacter</taxon>
    </lineage>
</organism>
<dbReference type="CDD" id="cd12797">
    <property type="entry name" value="M23_peptidase"/>
    <property type="match status" value="1"/>
</dbReference>
<evidence type="ECO:0000313" key="4">
    <source>
        <dbReference type="Proteomes" id="UP000664398"/>
    </source>
</evidence>
<dbReference type="InterPro" id="IPR016047">
    <property type="entry name" value="M23ase_b-sheet_dom"/>
</dbReference>
<gene>
    <name evidence="3" type="ORF">J4H91_11290</name>
</gene>
<comment type="caution">
    <text evidence="3">The sequence shown here is derived from an EMBL/GenBank/DDBJ whole genome shotgun (WGS) entry which is preliminary data.</text>
</comment>
<keyword evidence="1" id="KW-0732">Signal</keyword>
<dbReference type="InterPro" id="IPR011055">
    <property type="entry name" value="Dup_hybrid_motif"/>
</dbReference>